<protein>
    <submittedName>
        <fullName evidence="1">Uncharacterized protein</fullName>
    </submittedName>
</protein>
<accession>A0A165HR09</accession>
<dbReference type="EMBL" id="KV407457">
    <property type="protein sequence ID" value="KZF23853.1"/>
    <property type="molecule type" value="Genomic_DNA"/>
</dbReference>
<name>A0A165HR09_XYLHT</name>
<gene>
    <name evidence="1" type="ORF">L228DRAFT_125308</name>
</gene>
<evidence type="ECO:0000313" key="2">
    <source>
        <dbReference type="Proteomes" id="UP000076632"/>
    </source>
</evidence>
<sequence>MPPCHSFPHARPNRQPGFQLATSSAGRRCVPYMFRSMNLVTHGLFTPASASSHPTPPSAKFMDEPGIVPGIVAAATRATCLFRHLSTKDSTLVRFSTRYRSFNLHSQQMSSPVAVALVFRHGHYGAPTGHGERTAICFMIETNIPMRMQRFPRKY</sequence>
<dbReference type="RefSeq" id="XP_018189408.1">
    <property type="nucleotide sequence ID" value="XM_018329042.1"/>
</dbReference>
<keyword evidence="2" id="KW-1185">Reference proteome</keyword>
<evidence type="ECO:0000313" key="1">
    <source>
        <dbReference type="EMBL" id="KZF23853.1"/>
    </source>
</evidence>
<reference evidence="1 2" key="1">
    <citation type="journal article" date="2016" name="Fungal Biol.">
        <title>The genome of Xylona heveae provides a window into fungal endophytism.</title>
        <authorList>
            <person name="Gazis R."/>
            <person name="Kuo A."/>
            <person name="Riley R."/>
            <person name="LaButti K."/>
            <person name="Lipzen A."/>
            <person name="Lin J."/>
            <person name="Amirebrahimi M."/>
            <person name="Hesse C.N."/>
            <person name="Spatafora J.W."/>
            <person name="Henrissat B."/>
            <person name="Hainaut M."/>
            <person name="Grigoriev I.V."/>
            <person name="Hibbett D.S."/>
        </authorList>
    </citation>
    <scope>NUCLEOTIDE SEQUENCE [LARGE SCALE GENOMIC DNA]</scope>
    <source>
        <strain evidence="1 2">TC161</strain>
    </source>
</reference>
<organism evidence="1 2">
    <name type="scientific">Xylona heveae (strain CBS 132557 / TC161)</name>
    <dbReference type="NCBI Taxonomy" id="1328760"/>
    <lineage>
        <taxon>Eukaryota</taxon>
        <taxon>Fungi</taxon>
        <taxon>Dikarya</taxon>
        <taxon>Ascomycota</taxon>
        <taxon>Pezizomycotina</taxon>
        <taxon>Xylonomycetes</taxon>
        <taxon>Xylonales</taxon>
        <taxon>Xylonaceae</taxon>
        <taxon>Xylona</taxon>
    </lineage>
</organism>
<dbReference type="AlphaFoldDB" id="A0A165HR09"/>
<dbReference type="Proteomes" id="UP000076632">
    <property type="component" value="Unassembled WGS sequence"/>
</dbReference>
<dbReference type="InParanoid" id="A0A165HR09"/>
<proteinExistence type="predicted"/>
<dbReference type="GeneID" id="28894179"/>